<keyword evidence="1" id="KW-0812">Transmembrane</keyword>
<feature type="transmembrane region" description="Helical" evidence="1">
    <location>
        <begin position="193"/>
        <end position="218"/>
    </location>
</feature>
<reference evidence="2 3" key="1">
    <citation type="submission" date="2018-11" db="EMBL/GenBank/DDBJ databases">
        <title>Aureibaculum marinum gen. nov., sp. nov., a member of the family Flavobacteriaceae isolated from the Bohai Sea.</title>
        <authorList>
            <person name="Ji X."/>
        </authorList>
    </citation>
    <scope>NUCLEOTIDE SEQUENCE [LARGE SCALE GENOMIC DNA]</scope>
    <source>
        <strain evidence="2 3">BH-SD17</strain>
    </source>
</reference>
<keyword evidence="1" id="KW-1133">Transmembrane helix</keyword>
<dbReference type="EMBL" id="RPFJ01000014">
    <property type="protein sequence ID" value="RPD96023.1"/>
    <property type="molecule type" value="Genomic_DNA"/>
</dbReference>
<dbReference type="RefSeq" id="WP_123898372.1">
    <property type="nucleotide sequence ID" value="NZ_RPFJ01000014.1"/>
</dbReference>
<feature type="transmembrane region" description="Helical" evidence="1">
    <location>
        <begin position="161"/>
        <end position="181"/>
    </location>
</feature>
<evidence type="ECO:0000313" key="3">
    <source>
        <dbReference type="Proteomes" id="UP000270856"/>
    </source>
</evidence>
<sequence length="224" mass="26809">MLDLYRNIGLLAEVAATLVGTIFYFKYKNTSFKYILFVLWLIVLTEVLGYFYEELGIYYTDNNGDVYNLFLYNLLSFIIFPVYYLIYYRTLKNTTYKKIIKFFIIIFITLCAINWLFFQNFFTENMLYPRIIANLFLTISIIFYFVELLKSDKIINFQRSIPFWVSVGLLIYYTSTIPFTVVQNSYMFSSESATIKIFIMRSLLSTAMYLIFTFGFIWSTKEKY</sequence>
<evidence type="ECO:0008006" key="4">
    <source>
        <dbReference type="Google" id="ProtNLM"/>
    </source>
</evidence>
<feature type="transmembrane region" description="Helical" evidence="1">
    <location>
        <begin position="6"/>
        <end position="25"/>
    </location>
</feature>
<keyword evidence="1" id="KW-0472">Membrane</keyword>
<name>A0A3N4P961_9FLAO</name>
<dbReference type="AlphaFoldDB" id="A0A3N4P961"/>
<dbReference type="Proteomes" id="UP000270856">
    <property type="component" value="Unassembled WGS sequence"/>
</dbReference>
<comment type="caution">
    <text evidence="2">The sequence shown here is derived from an EMBL/GenBank/DDBJ whole genome shotgun (WGS) entry which is preliminary data.</text>
</comment>
<feature type="transmembrane region" description="Helical" evidence="1">
    <location>
        <begin position="32"/>
        <end position="52"/>
    </location>
</feature>
<evidence type="ECO:0000313" key="2">
    <source>
        <dbReference type="EMBL" id="RPD96023.1"/>
    </source>
</evidence>
<feature type="transmembrane region" description="Helical" evidence="1">
    <location>
        <begin position="67"/>
        <end position="87"/>
    </location>
</feature>
<protein>
    <recommendedName>
        <fullName evidence="4">Histidine kinase N-terminal 7TM region domain-containing protein</fullName>
    </recommendedName>
</protein>
<feature type="transmembrane region" description="Helical" evidence="1">
    <location>
        <begin position="130"/>
        <end position="149"/>
    </location>
</feature>
<feature type="transmembrane region" description="Helical" evidence="1">
    <location>
        <begin position="99"/>
        <end position="118"/>
    </location>
</feature>
<proteinExistence type="predicted"/>
<evidence type="ECO:0000256" key="1">
    <source>
        <dbReference type="SAM" id="Phobius"/>
    </source>
</evidence>
<accession>A0A3N4P961</accession>
<gene>
    <name evidence="2" type="ORF">EGM88_11190</name>
</gene>
<organism evidence="2 3">
    <name type="scientific">Aureibaculum marinum</name>
    <dbReference type="NCBI Taxonomy" id="2487930"/>
    <lineage>
        <taxon>Bacteria</taxon>
        <taxon>Pseudomonadati</taxon>
        <taxon>Bacteroidota</taxon>
        <taxon>Flavobacteriia</taxon>
        <taxon>Flavobacteriales</taxon>
        <taxon>Flavobacteriaceae</taxon>
        <taxon>Aureibaculum</taxon>
    </lineage>
</organism>
<keyword evidence="3" id="KW-1185">Reference proteome</keyword>
<dbReference type="OrthoDB" id="1453530at2"/>